<gene>
    <name evidence="1" type="ORF">CXY01_19710</name>
</gene>
<dbReference type="Proteomes" id="UP000321118">
    <property type="component" value="Unassembled WGS sequence"/>
</dbReference>
<protein>
    <submittedName>
        <fullName evidence="1">Putative baseplate assembly protein</fullName>
    </submittedName>
</protein>
<dbReference type="OrthoDB" id="9027184at2"/>
<proteinExistence type="predicted"/>
<reference evidence="1 2" key="1">
    <citation type="submission" date="2019-07" db="EMBL/GenBank/DDBJ databases">
        <title>Whole genome shotgun sequence of Cellulomonas xylanilytica NBRC 101102.</title>
        <authorList>
            <person name="Hosoyama A."/>
            <person name="Uohara A."/>
            <person name="Ohji S."/>
            <person name="Ichikawa N."/>
        </authorList>
    </citation>
    <scope>NUCLEOTIDE SEQUENCE [LARGE SCALE GENOMIC DNA]</scope>
    <source>
        <strain evidence="1 2">NBRC 101102</strain>
    </source>
</reference>
<dbReference type="RefSeq" id="WP_146927244.1">
    <property type="nucleotide sequence ID" value="NZ_BJUB01000005.1"/>
</dbReference>
<comment type="caution">
    <text evidence="1">The sequence shown here is derived from an EMBL/GenBank/DDBJ whole genome shotgun (WGS) entry which is preliminary data.</text>
</comment>
<name>A0A510V689_9CELL</name>
<dbReference type="InterPro" id="IPR011749">
    <property type="entry name" value="CHP02243"/>
</dbReference>
<dbReference type="NCBIfam" id="TIGR02243">
    <property type="entry name" value="putative baseplate assembly protein"/>
    <property type="match status" value="1"/>
</dbReference>
<keyword evidence="2" id="KW-1185">Reference proteome</keyword>
<dbReference type="AlphaFoldDB" id="A0A510V689"/>
<dbReference type="EMBL" id="BJUB01000005">
    <property type="protein sequence ID" value="GEK21451.1"/>
    <property type="molecule type" value="Genomic_DNA"/>
</dbReference>
<sequence>MPLDPPNLDDRTFQDIVDETKRLIPRFTPEWTNHNVSDPGVALIELFAWVSEMVLYRVNQVPDRMYVHFLNLVGIEPFPPSVARANLTFWLSSPADRVVRIPEGTEVSTALDDADATVFSTAAEAVVGPPTLTTAHTSNAQHLASTDVWDDLTLPGQSAVCFPSSPLAEGDALYLGTRESLAGFAVRLDLAADAQGIGVDPRNPPLAWEAWNGEAWVRTLVESDGTGGLNKAGSVVLLVPQKHEPLVLGGTLAHWLRVRLLRPQPGQPTYQASPRIASIALQAIGITVPAEHASAQPAELLGRSTGVTGQSFTVSVTPVAARRDDERVVVVDRRGTHTWQEVPDFSASGPDDLHVVWDSNTGEVQFGPAIRHPDGVVRQHGAIPQDGAEIRVTGYRSGGGAHGNLGTRTLTALRTALPFVASVTNLEPATGGVDAETPQEAKARGPLTLRTGQRAVTASDFEAIARQASVEVARARCLPAVESGSSVVRVLVVPQLRTDPRLHKIDDFALSSELHATVGAALDVRRMVGVPIELGTPYYQGVSVAALVRTLPGRPGAMVRQRIVDALTRFVHPLTGGADRTGWPFDTTLTATAVTQVIESVEGVLSVDELQLFEYDLRTGRRIGGGRESIVLEPHTLFLSAEHRVVVR</sequence>
<accession>A0A510V689</accession>
<evidence type="ECO:0000313" key="1">
    <source>
        <dbReference type="EMBL" id="GEK21451.1"/>
    </source>
</evidence>
<organism evidence="1 2">
    <name type="scientific">Cellulomonas xylanilytica</name>
    <dbReference type="NCBI Taxonomy" id="233583"/>
    <lineage>
        <taxon>Bacteria</taxon>
        <taxon>Bacillati</taxon>
        <taxon>Actinomycetota</taxon>
        <taxon>Actinomycetes</taxon>
        <taxon>Micrococcales</taxon>
        <taxon>Cellulomonadaceae</taxon>
        <taxon>Cellulomonas</taxon>
    </lineage>
</organism>
<evidence type="ECO:0000313" key="2">
    <source>
        <dbReference type="Proteomes" id="UP000321118"/>
    </source>
</evidence>